<proteinExistence type="predicted"/>
<protein>
    <recommendedName>
        <fullName evidence="5">Tetratricopeptide repeat protein</fullName>
    </recommendedName>
</protein>
<keyword evidence="4" id="KW-1185">Reference proteome</keyword>
<dbReference type="Proteomes" id="UP000692954">
    <property type="component" value="Unassembled WGS sequence"/>
</dbReference>
<evidence type="ECO:0000256" key="2">
    <source>
        <dbReference type="ARBA" id="ARBA00022803"/>
    </source>
</evidence>
<dbReference type="InterPro" id="IPR019734">
    <property type="entry name" value="TPR_rpt"/>
</dbReference>
<evidence type="ECO:0000256" key="1">
    <source>
        <dbReference type="ARBA" id="ARBA00022737"/>
    </source>
</evidence>
<dbReference type="OrthoDB" id="539634at2759"/>
<keyword evidence="2" id="KW-0802">TPR repeat</keyword>
<evidence type="ECO:0000313" key="4">
    <source>
        <dbReference type="Proteomes" id="UP000692954"/>
    </source>
</evidence>
<name>A0A8S1REM3_9CILI</name>
<evidence type="ECO:0008006" key="5">
    <source>
        <dbReference type="Google" id="ProtNLM"/>
    </source>
</evidence>
<dbReference type="InterPro" id="IPR051685">
    <property type="entry name" value="Ycf3/AcsC/BcsC/TPR_MFPF"/>
</dbReference>
<comment type="caution">
    <text evidence="3">The sequence shown here is derived from an EMBL/GenBank/DDBJ whole genome shotgun (WGS) entry which is preliminary data.</text>
</comment>
<evidence type="ECO:0000313" key="3">
    <source>
        <dbReference type="EMBL" id="CAD8125409.1"/>
    </source>
</evidence>
<dbReference type="PANTHER" id="PTHR44943">
    <property type="entry name" value="CELLULOSE SYNTHASE OPERON PROTEIN C"/>
    <property type="match status" value="1"/>
</dbReference>
<dbReference type="SMART" id="SM00028">
    <property type="entry name" value="TPR"/>
    <property type="match status" value="4"/>
</dbReference>
<dbReference type="AlphaFoldDB" id="A0A8S1REM3"/>
<reference evidence="3" key="1">
    <citation type="submission" date="2021-01" db="EMBL/GenBank/DDBJ databases">
        <authorList>
            <consortium name="Genoscope - CEA"/>
            <person name="William W."/>
        </authorList>
    </citation>
    <scope>NUCLEOTIDE SEQUENCE</scope>
</reference>
<dbReference type="EMBL" id="CAJJDN010000159">
    <property type="protein sequence ID" value="CAD8125409.1"/>
    <property type="molecule type" value="Genomic_DNA"/>
</dbReference>
<keyword evidence="1" id="KW-0677">Repeat</keyword>
<gene>
    <name evidence="3" type="ORF">PSON_ATCC_30995.1.T1590004</name>
</gene>
<sequence length="199" mass="23115">MIAITLYNLKNYEEALNCINCSIQNNPEEFKIFLIKSKILRATHKYKDALMSLEDAIKINPLSDDAYNQKCFVLVLMGRLEEALENIETAIKNSPESSVLFNNKGCILHFLGRSVEASLNLDHAIKLSPQISIFQKHKQYLESQQCTSNNYQQILEHLQLLIDINEPIQNIYPIDNYYLEMQDQFNFALDFQIFNLDCK</sequence>
<accession>A0A8S1REM3</accession>
<dbReference type="PANTHER" id="PTHR44943:SF4">
    <property type="entry name" value="TPR REPEAT-CONTAINING PROTEIN MJ0798"/>
    <property type="match status" value="1"/>
</dbReference>
<organism evidence="3 4">
    <name type="scientific">Paramecium sonneborni</name>
    <dbReference type="NCBI Taxonomy" id="65129"/>
    <lineage>
        <taxon>Eukaryota</taxon>
        <taxon>Sar</taxon>
        <taxon>Alveolata</taxon>
        <taxon>Ciliophora</taxon>
        <taxon>Intramacronucleata</taxon>
        <taxon>Oligohymenophorea</taxon>
        <taxon>Peniculida</taxon>
        <taxon>Parameciidae</taxon>
        <taxon>Paramecium</taxon>
    </lineage>
</organism>